<name>A0A255FYF4_9ACTN</name>
<dbReference type="PROSITE" id="PS50164">
    <property type="entry name" value="GIY_YIG"/>
    <property type="match status" value="1"/>
</dbReference>
<keyword evidence="4" id="KW-1185">Reference proteome</keyword>
<dbReference type="InterPro" id="IPR050190">
    <property type="entry name" value="UPF0213_domain"/>
</dbReference>
<gene>
    <name evidence="3" type="ORF">CGZ94_19615</name>
</gene>
<evidence type="ECO:0000313" key="3">
    <source>
        <dbReference type="EMBL" id="OYO08720.1"/>
    </source>
</evidence>
<proteinExistence type="inferred from homology"/>
<dbReference type="Gene3D" id="3.40.1440.10">
    <property type="entry name" value="GIY-YIG endonuclease"/>
    <property type="match status" value="1"/>
</dbReference>
<sequence length="94" mass="10934">MAWVYILECSDGTYYVGSCRNLEHRLAAHHAGSGAVYTRSRRPVALVWAQEFERIDEAWAMERRLHPWSRAKKRALIEGRFDALPGLSRSAYRR</sequence>
<dbReference type="AlphaFoldDB" id="A0A255FYF4"/>
<dbReference type="InterPro" id="IPR035901">
    <property type="entry name" value="GIY-YIG_endonuc_sf"/>
</dbReference>
<dbReference type="CDD" id="cd10456">
    <property type="entry name" value="GIY-YIG_UPF0213"/>
    <property type="match status" value="1"/>
</dbReference>
<dbReference type="SUPFAM" id="SSF82771">
    <property type="entry name" value="GIY-YIG endonuclease"/>
    <property type="match status" value="1"/>
</dbReference>
<dbReference type="PANTHER" id="PTHR34477">
    <property type="entry name" value="UPF0213 PROTEIN YHBQ"/>
    <property type="match status" value="1"/>
</dbReference>
<accession>A0A255FYF4</accession>
<evidence type="ECO:0000256" key="1">
    <source>
        <dbReference type="ARBA" id="ARBA00007435"/>
    </source>
</evidence>
<reference evidence="3 4" key="1">
    <citation type="submission" date="2017-07" db="EMBL/GenBank/DDBJ databases">
        <title>Draft whole genome sequences of clinical Proprionibacteriaceae strains.</title>
        <authorList>
            <person name="Bernier A.-M."/>
            <person name="Bernard K."/>
            <person name="Domingo M.-C."/>
        </authorList>
    </citation>
    <scope>NUCLEOTIDE SEQUENCE [LARGE SCALE GENOMIC DNA]</scope>
    <source>
        <strain evidence="3 4">NML 030167</strain>
    </source>
</reference>
<comment type="similarity">
    <text evidence="1">Belongs to the UPF0213 family.</text>
</comment>
<dbReference type="RefSeq" id="WP_094406933.1">
    <property type="nucleotide sequence ID" value="NZ_NMVO01000018.1"/>
</dbReference>
<protein>
    <recommendedName>
        <fullName evidence="2">GIY-YIG domain-containing protein</fullName>
    </recommendedName>
</protein>
<organism evidence="3 4">
    <name type="scientific">Enemella evansiae</name>
    <dbReference type="NCBI Taxonomy" id="2016499"/>
    <lineage>
        <taxon>Bacteria</taxon>
        <taxon>Bacillati</taxon>
        <taxon>Actinomycetota</taxon>
        <taxon>Actinomycetes</taxon>
        <taxon>Propionibacteriales</taxon>
        <taxon>Propionibacteriaceae</taxon>
        <taxon>Enemella</taxon>
    </lineage>
</organism>
<evidence type="ECO:0000259" key="2">
    <source>
        <dbReference type="PROSITE" id="PS50164"/>
    </source>
</evidence>
<dbReference type="PANTHER" id="PTHR34477:SF1">
    <property type="entry name" value="UPF0213 PROTEIN YHBQ"/>
    <property type="match status" value="1"/>
</dbReference>
<evidence type="ECO:0000313" key="4">
    <source>
        <dbReference type="Proteomes" id="UP000215896"/>
    </source>
</evidence>
<feature type="domain" description="GIY-YIG" evidence="2">
    <location>
        <begin position="1"/>
        <end position="75"/>
    </location>
</feature>
<dbReference type="Pfam" id="PF01541">
    <property type="entry name" value="GIY-YIG"/>
    <property type="match status" value="1"/>
</dbReference>
<comment type="caution">
    <text evidence="3">The sequence shown here is derived from an EMBL/GenBank/DDBJ whole genome shotgun (WGS) entry which is preliminary data.</text>
</comment>
<dbReference type="EMBL" id="NMVO01000018">
    <property type="protein sequence ID" value="OYO08720.1"/>
    <property type="molecule type" value="Genomic_DNA"/>
</dbReference>
<dbReference type="OrthoDB" id="9797095at2"/>
<dbReference type="InterPro" id="IPR000305">
    <property type="entry name" value="GIY-YIG_endonuc"/>
</dbReference>
<dbReference type="Proteomes" id="UP000215896">
    <property type="component" value="Unassembled WGS sequence"/>
</dbReference>